<evidence type="ECO:0000256" key="4">
    <source>
        <dbReference type="PROSITE-ProRule" id="PRU00679"/>
    </source>
</evidence>
<feature type="binding site" evidence="3">
    <location>
        <position position="28"/>
    </location>
    <ligand>
        <name>a divalent metal cation</name>
        <dbReference type="ChEBI" id="CHEBI:60240"/>
        <label>1</label>
    </ligand>
</feature>
<dbReference type="InterPro" id="IPR001559">
    <property type="entry name" value="Phosphotriesterase"/>
</dbReference>
<dbReference type="PANTHER" id="PTHR10819:SF3">
    <property type="entry name" value="PHOSPHOTRIESTERASE-RELATED PROTEIN"/>
    <property type="match status" value="1"/>
</dbReference>
<comment type="similarity">
    <text evidence="4">Belongs to the metallo-dependent hydrolases superfamily. Phosphotriesterase family.</text>
</comment>
<feature type="binding site" evidence="3">
    <location>
        <position position="166"/>
    </location>
    <ligand>
        <name>a divalent metal cation</name>
        <dbReference type="ChEBI" id="CHEBI:60240"/>
        <label>2</label>
    </ligand>
</feature>
<evidence type="ECO:0000313" key="5">
    <source>
        <dbReference type="EMBL" id="XDS44247.1"/>
    </source>
</evidence>
<dbReference type="RefSeq" id="WP_369343839.1">
    <property type="nucleotide sequence ID" value="NZ_CP129674.1"/>
</dbReference>
<comment type="caution">
    <text evidence="4">Lacks conserved residue(s) required for the propagation of feature annotation.</text>
</comment>
<accession>A0AB39U5N1</accession>
<dbReference type="KEGG" id="baqk:QN215_08255"/>
<sequence length="351" mass="38881">MSAETIRVHTVCGTIASDKLGFVLPHEHLLNDMASGNLQPDPLHPDLLEKKVTPELAWILREHPYGCRDNCGLDSVEDATEECEYFRHLGGDTVIEVTPQGQGRDRVKLQGIAKASGVTIISGGGWYLEQFHPEATRVDDVDELVDMLYEDYTNPSDGINSGVIGEIGISPRMTEREIKSLRAACRLQKRIHLPMYVHLPGWTKLARDVIRIALDEEGVPAEALCLCHMDPSGNDPQYQLELAQSGAHLEFDMLGMPYNYRYPGEGQSPSAAQTTVAVSRLVDEGFAQSLLFSHDMFLKSMLRKNGGNGLAYVFEFLERLSIAGIDPAVIQSVNTSNVRRLFEQSAQVTKD</sequence>
<keyword evidence="1 3" id="KW-0479">Metal-binding</keyword>
<feature type="binding site" evidence="3">
    <location>
        <position position="26"/>
    </location>
    <ligand>
        <name>a divalent metal cation</name>
        <dbReference type="ChEBI" id="CHEBI:60240"/>
        <label>1</label>
    </ligand>
</feature>
<dbReference type="InterPro" id="IPR032466">
    <property type="entry name" value="Metal_Hydrolase"/>
</dbReference>
<dbReference type="PANTHER" id="PTHR10819">
    <property type="entry name" value="PHOSPHOTRIESTERASE-RELATED"/>
    <property type="match status" value="1"/>
</dbReference>
<feature type="binding site" evidence="3">
    <location>
        <position position="295"/>
    </location>
    <ligand>
        <name>a divalent metal cation</name>
        <dbReference type="ChEBI" id="CHEBI:60240"/>
        <label>1</label>
    </ligand>
</feature>
<evidence type="ECO:0000256" key="3">
    <source>
        <dbReference type="PIRSR" id="PIRSR601559-52"/>
    </source>
</evidence>
<dbReference type="AlphaFoldDB" id="A0AB39U5N1"/>
<dbReference type="EMBL" id="CP129674">
    <property type="protein sequence ID" value="XDS44247.1"/>
    <property type="molecule type" value="Genomic_DNA"/>
</dbReference>
<dbReference type="PROSITE" id="PS51347">
    <property type="entry name" value="PHOSPHOTRIESTERASE_2"/>
    <property type="match status" value="1"/>
</dbReference>
<dbReference type="SUPFAM" id="SSF51556">
    <property type="entry name" value="Metallo-dependent hydrolases"/>
    <property type="match status" value="1"/>
</dbReference>
<evidence type="ECO:0008006" key="6">
    <source>
        <dbReference type="Google" id="ProtNLM"/>
    </source>
</evidence>
<feature type="binding site" evidence="3">
    <location>
        <position position="228"/>
    </location>
    <ligand>
        <name>a divalent metal cation</name>
        <dbReference type="ChEBI" id="CHEBI:60240"/>
        <label>2</label>
    </ligand>
</feature>
<evidence type="ECO:0000256" key="2">
    <source>
        <dbReference type="ARBA" id="ARBA00022801"/>
    </source>
</evidence>
<organism evidence="5">
    <name type="scientific">Bifidobacterium aquikefiricola</name>
    <dbReference type="NCBI Taxonomy" id="3059038"/>
    <lineage>
        <taxon>Bacteria</taxon>
        <taxon>Bacillati</taxon>
        <taxon>Actinomycetota</taxon>
        <taxon>Actinomycetes</taxon>
        <taxon>Bifidobacteriales</taxon>
        <taxon>Bifidobacteriaceae</taxon>
        <taxon>Bifidobacterium</taxon>
    </lineage>
</organism>
<proteinExistence type="inferred from homology"/>
<dbReference type="Pfam" id="PF02126">
    <property type="entry name" value="PTE"/>
    <property type="match status" value="1"/>
</dbReference>
<protein>
    <recommendedName>
        <fullName evidence="6">Aryldialkylphosphatase</fullName>
    </recommendedName>
</protein>
<gene>
    <name evidence="5" type="ORF">QN215_08255</name>
</gene>
<keyword evidence="2" id="KW-0378">Hydrolase</keyword>
<dbReference type="Gene3D" id="3.20.20.140">
    <property type="entry name" value="Metal-dependent hydrolases"/>
    <property type="match status" value="1"/>
</dbReference>
<feature type="binding site" evidence="3">
    <location>
        <position position="198"/>
    </location>
    <ligand>
        <name>a divalent metal cation</name>
        <dbReference type="ChEBI" id="CHEBI:60240"/>
        <label>2</label>
    </ligand>
</feature>
<evidence type="ECO:0000256" key="1">
    <source>
        <dbReference type="ARBA" id="ARBA00022723"/>
    </source>
</evidence>
<name>A0AB39U5N1_9BIFI</name>
<dbReference type="GO" id="GO:0016787">
    <property type="term" value="F:hydrolase activity"/>
    <property type="evidence" value="ECO:0007669"/>
    <property type="project" value="UniProtKB-KW"/>
</dbReference>
<dbReference type="GO" id="GO:0008270">
    <property type="term" value="F:zinc ion binding"/>
    <property type="evidence" value="ECO:0007669"/>
    <property type="project" value="InterPro"/>
</dbReference>
<reference evidence="5" key="1">
    <citation type="submission" date="2023-07" db="EMBL/GenBank/DDBJ databases">
        <title>Bifidobacterium aquikefiriaerophilum sp. nov. and Bifidobacterium eccum sp. nov., isolated from water kefir.</title>
        <authorList>
            <person name="Breselge S."/>
            <person name="Bellassi P."/>
            <person name="Barcenilla C."/>
            <person name="Alvarez-Ordonez A."/>
            <person name="Morelli L."/>
            <person name="Cotter P.D."/>
        </authorList>
    </citation>
    <scope>NUCLEOTIDE SEQUENCE</scope>
    <source>
        <strain evidence="5">WK041_4_12</strain>
    </source>
</reference>
<comment type="cofactor">
    <cofactor evidence="3">
        <name>a divalent metal cation</name>
        <dbReference type="ChEBI" id="CHEBI:60240"/>
    </cofactor>
    <text evidence="3">Binds 2 divalent metal cations per subunit.</text>
</comment>
<feature type="binding site" evidence="3">
    <location>
        <position position="166"/>
    </location>
    <ligand>
        <name>a divalent metal cation</name>
        <dbReference type="ChEBI" id="CHEBI:60240"/>
        <label>1</label>
    </ligand>
</feature>